<dbReference type="InterPro" id="IPR016186">
    <property type="entry name" value="C-type_lectin-like/link_sf"/>
</dbReference>
<reference evidence="2 3" key="1">
    <citation type="journal article" date="2012" name="Genome Biol.">
        <title>Sequencing three crocodilian genomes to illuminate the evolution of archosaurs and amniotes.</title>
        <authorList>
            <person name="St John J.A."/>
            <person name="Braun E.L."/>
            <person name="Isberg S.R."/>
            <person name="Miles L.G."/>
            <person name="Chong A.Y."/>
            <person name="Gongora J."/>
            <person name="Dalzell P."/>
            <person name="Moran C."/>
            <person name="Bed'hom B."/>
            <person name="Abzhanov A."/>
            <person name="Burgess S.C."/>
            <person name="Cooksey A.M."/>
            <person name="Castoe T.A."/>
            <person name="Crawford N.G."/>
            <person name="Densmore L.D."/>
            <person name="Drew J.C."/>
            <person name="Edwards S.V."/>
            <person name="Faircloth B.C."/>
            <person name="Fujita M.K."/>
            <person name="Greenwold M.J."/>
            <person name="Hoffmann F.G."/>
            <person name="Howard J.M."/>
            <person name="Iguchi T."/>
            <person name="Janes D.E."/>
            <person name="Khan S.Y."/>
            <person name="Kohno S."/>
            <person name="de Koning A.J."/>
            <person name="Lance S.L."/>
            <person name="McCarthy F.M."/>
            <person name="McCormack J.E."/>
            <person name="Merchant M.E."/>
            <person name="Peterson D.G."/>
            <person name="Pollock D.D."/>
            <person name="Pourmand N."/>
            <person name="Raney B.J."/>
            <person name="Roessler K.A."/>
            <person name="Sanford J.R."/>
            <person name="Sawyer R.H."/>
            <person name="Schmidt C.J."/>
            <person name="Triplett E.W."/>
            <person name="Tuberville T.D."/>
            <person name="Venegas-Anaya M."/>
            <person name="Howard J.T."/>
            <person name="Jarvis E.D."/>
            <person name="Guillette L.J.Jr."/>
            <person name="Glenn T.C."/>
            <person name="Green R.E."/>
            <person name="Ray D.A."/>
        </authorList>
    </citation>
    <scope>NUCLEOTIDE SEQUENCE [LARGE SCALE GENOMIC DNA]</scope>
    <source>
        <strain evidence="2">KSC_2009_1</strain>
    </source>
</reference>
<name>A0A151NWB3_ALLMI</name>
<dbReference type="Gene3D" id="3.10.100.10">
    <property type="entry name" value="Mannose-Binding Protein A, subunit A"/>
    <property type="match status" value="1"/>
</dbReference>
<dbReference type="PROSITE" id="PS50041">
    <property type="entry name" value="C_TYPE_LECTIN_2"/>
    <property type="match status" value="1"/>
</dbReference>
<evidence type="ECO:0000313" key="2">
    <source>
        <dbReference type="EMBL" id="KYO40715.1"/>
    </source>
</evidence>
<protein>
    <recommendedName>
        <fullName evidence="1">C-type lectin domain-containing protein</fullName>
    </recommendedName>
</protein>
<proteinExistence type="predicted"/>
<dbReference type="InterPro" id="IPR001304">
    <property type="entry name" value="C-type_lectin-like"/>
</dbReference>
<dbReference type="EMBL" id="AKHW03001868">
    <property type="protein sequence ID" value="KYO40715.1"/>
    <property type="molecule type" value="Genomic_DNA"/>
</dbReference>
<organism evidence="2 3">
    <name type="scientific">Alligator mississippiensis</name>
    <name type="common">American alligator</name>
    <dbReference type="NCBI Taxonomy" id="8496"/>
    <lineage>
        <taxon>Eukaryota</taxon>
        <taxon>Metazoa</taxon>
        <taxon>Chordata</taxon>
        <taxon>Craniata</taxon>
        <taxon>Vertebrata</taxon>
        <taxon>Euteleostomi</taxon>
        <taxon>Archelosauria</taxon>
        <taxon>Archosauria</taxon>
        <taxon>Crocodylia</taxon>
        <taxon>Alligatoridae</taxon>
        <taxon>Alligatorinae</taxon>
        <taxon>Alligator</taxon>
    </lineage>
</organism>
<comment type="caution">
    <text evidence="2">The sequence shown here is derived from an EMBL/GenBank/DDBJ whole genome shotgun (WGS) entry which is preliminary data.</text>
</comment>
<gene>
    <name evidence="2" type="ORF">Y1Q_0012214</name>
</gene>
<keyword evidence="3" id="KW-1185">Reference proteome</keyword>
<dbReference type="Proteomes" id="UP000050525">
    <property type="component" value="Unassembled WGS sequence"/>
</dbReference>
<evidence type="ECO:0000259" key="1">
    <source>
        <dbReference type="PROSITE" id="PS50041"/>
    </source>
</evidence>
<sequence>MLASPWMQRRIKHSRVISRDCLKNHSVASKRAASSVQDAAQSGKVCQRILAPHIWKRVKTLEPVVLEGSALEEETELELGDPELQCPLEQKNMMTVTDESGKKFYYKIVPKPQTFERAQGGKMTSHWVDGTTWNFSNWDFGNPTKLWKTCSALSPIDGQWTGLTCYHLQPFICKY</sequence>
<accession>A0A151NWB3</accession>
<dbReference type="SUPFAM" id="SSF56436">
    <property type="entry name" value="C-type lectin-like"/>
    <property type="match status" value="1"/>
</dbReference>
<feature type="domain" description="C-type lectin" evidence="1">
    <location>
        <begin position="81"/>
        <end position="174"/>
    </location>
</feature>
<evidence type="ECO:0000313" key="3">
    <source>
        <dbReference type="Proteomes" id="UP000050525"/>
    </source>
</evidence>
<dbReference type="InterPro" id="IPR016187">
    <property type="entry name" value="CTDL_fold"/>
</dbReference>
<dbReference type="AlphaFoldDB" id="A0A151NWB3"/>
<dbReference type="Pfam" id="PF00059">
    <property type="entry name" value="Lectin_C"/>
    <property type="match status" value="1"/>
</dbReference>